<proteinExistence type="predicted"/>
<evidence type="ECO:0000256" key="3">
    <source>
        <dbReference type="ARBA" id="ARBA00022679"/>
    </source>
</evidence>
<accession>A0A7D5KJ30</accession>
<evidence type="ECO:0000259" key="7">
    <source>
        <dbReference type="PROSITE" id="PS50525"/>
    </source>
</evidence>
<dbReference type="InterPro" id="IPR007322">
    <property type="entry name" value="RNA_pol_bunyavir"/>
</dbReference>
<sequence length="2727" mass="314061">MYAYLLDSNSMLVPDGNHAIEVFLHVHNIFIRMLSELNETGHVPHSSMMKAYYKFRHNIFACLCRLSLGAEPAPLETDVPLSTWLPDSKKTPDFIVSKDDSLMLYEFTVGNTYERVDYLKGGGNRDIKYASECREIQSTGKRCSVVIVAAVLDSYNMEEVMLQLDSRSEEEALRMYFEIANTNKDVVSSNMVKSDNFSSMPPPESPGLELYPRPPQQDIVLVPNDVLSAVATDFSELMGMLETRNDYFNVSIVFDTDKMRYKVDRAKRGKRPSEWIQTLNPSPSKLIPNIRFRRDGKPVSFRKLGGTVPVTVFAPRRESRFEPWYETASFDALYLNTVPVYKPGYGEPEYFTEANVHHITDSQPVCFPPDYFDLLCTMKVEPLLACKSRKMLYNCKMDMQEIDNSMVLFEDSMAVNNVIDVYRPKPTFLLAFPSETLTASEVQVPEELARAYLRFGKGLYTKEVLRRAVEGRFATTRKTQFNAELRELYESYHSANSSYYKKMMSLCHGMKKFRDLDDAKKQELKPLRDTVKAESKAYRSFLGRGKAVLSDRLVKLHVGSQMQTSWDSEMQHYNRNEGRAAVGFYSNHSGLHDYFTKLLRRMVDTNFCSTRYRDLFTRSTSKGSPFLDSQKQDFQTRYRHFYDSKLHGTLLMQLCHFVERVSKFLFNESLKTYNNDYVKIDNLGYNNILIMVRGGAKLYKHQRSRLYRIFFPIAPEDLKYSGYGENDSYEVFDHDSRKYVATPWSQVHQDVLFDYMFAPERVFNQLFSVCSRLDNSLERDIEPLSVFPSLLLFHNRRKTETLLHNSRYLIVNPLGFSANLCGIMPSLQELTTLIWTLGSDTESPTTTETLLATTRKTQFNAELRGLYESYHSANSSYYKRMMSLCHGMKKFRDLNAAEKQELKPLRDTVKAESKAYRSFLGKGKAVLSDRLVKLHVGSQMQTSWDSEMQHYNRSEGRAAVGFYSNHSGLHDYFTKLLRRMVDTNFCSTRYRDLFTGSTSKGSPFLDSQKQDFQKRYRNFYDSKLHGTLLMQLCHFVERVSKFLFNESLKTYNNDYVKIDNLGYSNILIMVRGGAKLYKHQRSRLYRIFFPIAPEDLKYSGYGENDSYEIFDHDSRKYVATPWSQVHQDVLFDYMFAPERVFNQLFSVCSRLDNSLERDIEPLSVFPSLLLFHNRRKTETLLHNSRYLIVNPLGFSANLCGIMPSFAGTNYTYLDTWLRHRISDHYRDFAASMMQIRDSGSRRLEETLDKCGLVDLWVGEPLVKPDLLTLFIYSTYMMTKAPVNSSLEQAANLWEILSDVKEFSENHADVHEMDDKSLRFDVTNFDESVYHDDFKYDPVFSEYLGFYMANYLAPKLSIGELSNKWDSIVSRDIDTCATSKGLRGYNASNFFNRKGYDIMYSKVNELLSDDEIQTRIEGYLQADHATAAQAIQADKMSFGGYDKDYESLVFHIVHKIQRGGSREIFCMDLNTKVIQSPVETFFTHLCKKVPNEFISVPSGKRHGRIHSDFYEKKVGRWVKNVVRWVLDCRRWAPHSVFQKYIHFINGMSHILPSAFLEHFYSMSKGMMGKKFITREHVMSKIRNNKRFEPYKNLIKPLDGIANAVYMSVKFSFVMGIFNYLSTLMHASNQLVAAEVVRNQCLNRGMGLVILDAKCHSDDSVVSSYHEDRKSVELSAKLYDWLLKGANHMLSVKKSQLNDDVYLEFLSTLYVMDRFLPVFPKFVSTLPFKPSDRGLMSDVSFSVSQAIELMTIGGSFEEAYLLMKTTDNAVRRIYNIPAIEGLPPQLFGDVDAHPVELLVSGSNADLYNFYRYNTEKFWNVYNTLAAQGLVDLEDISFSFSWDMGAMLDNNITKRIRDMSPIMEKLHDAQWTIRNCKLGNSSINLLWYYLKMQDRKFRSALVDEPVARRMSRIFGSAGYRRLQKSDGSLVEVSKVHAVLQYGDLLETNSYPTFTDEYLQFMSKELADLHSSLSDTSVTSQQPMGVKEKPITLVLNSPSLGSGNLSASEFVSYVKEPVGYKLLGRFRNPAREVERLRQELSIYNIKVDDCSPEMLYSVSRKLMGKEQHIYHMVAAVPSGLRYLNSYTHILQLLSTGTYAHRKLVLKNSTAAGIDWEKKLVAGRMPDSAREYIKSFWLCQTLDKAKLLDKDIYTANPRDTEHESAQRLPDEWKVILLTSVMQRHLPLSQINHWIYWEKEQIRLGHSWVGTGICVVKLPEATIRVTMASGSCRKVEVCTSHGGLISQSSSWFLHNVLQHGAVSAQFYDKSLALPNQHYLGVVSNSCIYGFGGASQFDMIYDVEWTEADPIPSEFYTELKCERVRNHYVYRGPDKDYYIDFFVPVSDPVSISFKGVFDPVKLKEYSDDEAVSDFIKKLSVDLGGLMEIDFTHMLDNLGSSTIYHIMYEGPARQAVLEGQPAEDAMVSAFAGWKKTHPDFGYPDEDQVERLYKDPESPPFPKLVMDHLLRIGKTNMNDSEFQAILIHLTGLSKEDREVYLASNFGFLDKRMRTEAMVMVSRSKLVFKTCALIGGDALKLLVPFVCAVRNSMASNSIISSTLESMRKTLYFSRKIKMSSKNLFFLIACKCIYDGLAGRSNQQLSLSYSRLQTVLCELWENGLGFYLNTTPYDDPRMRTIDFSIGTEEMKAWLDDLVSAHYNYNYRLKLSTTTQRMLRGKEDVESLLGPCRSQILRFNSLNTPPSITVVTKKKTEILKYQEPNPRAYHERFRTAHRG</sequence>
<dbReference type="GO" id="GO:0003968">
    <property type="term" value="F:RNA-directed RNA polymerase activity"/>
    <property type="evidence" value="ECO:0007669"/>
    <property type="project" value="UniProtKB-KW"/>
</dbReference>
<protein>
    <recommendedName>
        <fullName evidence="2">RNA-directed RNA polymerase L</fullName>
        <ecNumber evidence="1">2.7.7.48</ecNumber>
    </recommendedName>
    <alternativeName>
        <fullName evidence="4">Large structural protein</fullName>
    </alternativeName>
    <alternativeName>
        <fullName evidence="6">Replicase</fullName>
    </alternativeName>
    <alternativeName>
        <fullName evidence="5">Transcriptase</fullName>
    </alternativeName>
</protein>
<name>A0A7D5KJ30_9VIRU</name>
<dbReference type="PROSITE" id="PS50525">
    <property type="entry name" value="RDRP_SSRNA_NEG_SEG"/>
    <property type="match status" value="1"/>
</dbReference>
<organism evidence="8">
    <name type="scientific">Halophytophthora RNA virus 1</name>
    <dbReference type="NCBI Taxonomy" id="2717543"/>
    <lineage>
        <taxon>Viruses</taxon>
        <taxon>Riboviria</taxon>
        <taxon>Orthornavirae</taxon>
        <taxon>Negarnaviricota</taxon>
        <taxon>Polyploviricotina</taxon>
        <taxon>Ellioviricetes</taxon>
        <taxon>Bunyavirales</taxon>
    </lineage>
</organism>
<evidence type="ECO:0000256" key="6">
    <source>
        <dbReference type="ARBA" id="ARBA00031012"/>
    </source>
</evidence>
<keyword evidence="8" id="KW-0548">Nucleotidyltransferase</keyword>
<dbReference type="InterPro" id="IPR007099">
    <property type="entry name" value="RNA-dir_pol_NSvirus"/>
</dbReference>
<feature type="domain" description="RdRp catalytic" evidence="7">
    <location>
        <begin position="1509"/>
        <end position="1694"/>
    </location>
</feature>
<evidence type="ECO:0000256" key="2">
    <source>
        <dbReference type="ARBA" id="ARBA00018602"/>
    </source>
</evidence>
<keyword evidence="8" id="KW-0696">RNA-directed RNA polymerase</keyword>
<evidence type="ECO:0000313" key="8">
    <source>
        <dbReference type="EMBL" id="QLF99168.1"/>
    </source>
</evidence>
<dbReference type="EMBL" id="MT277350">
    <property type="protein sequence ID" value="QLF99168.1"/>
    <property type="molecule type" value="Viral_cRNA"/>
</dbReference>
<reference evidence="8" key="1">
    <citation type="submission" date="2020-03" db="EMBL/GenBank/DDBJ databases">
        <title>Marine oomycetes of the genus Halophytophthora harbour viruses related to bunyaviruses.</title>
        <authorList>
            <person name="Botella L."/>
            <person name="Janousek J."/>
            <person name="Maia C."/>
            <person name="Horta-Jung M."/>
            <person name="Raco M."/>
            <person name="Jung T."/>
        </authorList>
    </citation>
    <scope>NUCLEOTIDE SEQUENCE</scope>
    <source>
        <strain evidence="8">HRV1/BD647</strain>
    </source>
</reference>
<dbReference type="GO" id="GO:0006351">
    <property type="term" value="P:DNA-templated transcription"/>
    <property type="evidence" value="ECO:0007669"/>
    <property type="project" value="InterPro"/>
</dbReference>
<dbReference type="Pfam" id="PF04196">
    <property type="entry name" value="Bunya_RdRp"/>
    <property type="match status" value="1"/>
</dbReference>
<evidence type="ECO:0000256" key="1">
    <source>
        <dbReference type="ARBA" id="ARBA00012494"/>
    </source>
</evidence>
<evidence type="ECO:0000256" key="4">
    <source>
        <dbReference type="ARBA" id="ARBA00030285"/>
    </source>
</evidence>
<dbReference type="GO" id="GO:0039694">
    <property type="term" value="P:viral RNA genome replication"/>
    <property type="evidence" value="ECO:0007669"/>
    <property type="project" value="InterPro"/>
</dbReference>
<evidence type="ECO:0000256" key="5">
    <source>
        <dbReference type="ARBA" id="ARBA00030436"/>
    </source>
</evidence>
<keyword evidence="3 8" id="KW-0808">Transferase</keyword>
<dbReference type="EC" id="2.7.7.48" evidence="1"/>